<organism evidence="1">
    <name type="scientific">Francisella tularensis subsp. novicida PA10-7858</name>
    <dbReference type="NCBI Taxonomy" id="1386968"/>
    <lineage>
        <taxon>Bacteria</taxon>
        <taxon>Pseudomonadati</taxon>
        <taxon>Pseudomonadota</taxon>
        <taxon>Gammaproteobacteria</taxon>
        <taxon>Thiotrichales</taxon>
        <taxon>Francisellaceae</taxon>
        <taxon>Francisella</taxon>
    </lineage>
</organism>
<name>V5T9Q2_FRANO</name>
<dbReference type="EMBL" id="KF640086">
    <property type="protein sequence ID" value="AHB60801.1"/>
    <property type="molecule type" value="Genomic_DNA"/>
</dbReference>
<dbReference type="AlphaFoldDB" id="V5T9Q2"/>
<evidence type="ECO:0000313" key="1">
    <source>
        <dbReference type="EMBL" id="AHB60801.1"/>
    </source>
</evidence>
<protein>
    <submittedName>
        <fullName evidence="1">Uncharacterized protein</fullName>
    </submittedName>
</protein>
<keyword evidence="1" id="KW-0614">Plasmid</keyword>
<sequence length="187" mass="22075">MDKEIENMLMSKLRFNTEEYSKTPIGGFMTFINFNPYGKIIRKEIGTQMWCEEEDKAQGVPENIPVNVKVSATSFLENYEVIDFYFVKNENGIYVYDGDSISVDTKLKSLFNFKKPSVEIVRGFDDSLDNDLTMQSYYRLLYFSGLIHHSKYYQADWFKGDYESMLKLLKNEIRDNHLDKIYKNGYE</sequence>
<geneLocation type="plasmid" evidence="1">
    <name>pFNPA10</name>
</geneLocation>
<reference evidence="1" key="1">
    <citation type="journal article" date="2014" name="Genome">
        <title>Comparative analyses of a putative Francisella conjugative element.</title>
        <authorList>
            <person name="Siddaramappa S."/>
            <person name="Challacombe J.F."/>
            <person name="Petersen J.M."/>
            <person name="Pillai S."/>
            <person name="Kuske C.R."/>
        </authorList>
    </citation>
    <scope>NUCLEOTIDE SEQUENCE</scope>
    <source>
        <strain evidence="1">PA10-7858</strain>
        <plasmid evidence="1">pFNPA10</plasmid>
    </source>
</reference>
<dbReference type="RefSeq" id="WP_023893583.1">
    <property type="nucleotide sequence ID" value="NC_023026.1"/>
</dbReference>
<proteinExistence type="predicted"/>
<accession>V5T9Q2</accession>
<gene>
    <name evidence="1" type="ORF">N894_0033</name>
</gene>